<dbReference type="OrthoDB" id="9784984at2"/>
<dbReference type="PaxDb" id="1123384-AJ81_10535"/>
<dbReference type="STRING" id="1123384.AJ81_10535"/>
<dbReference type="KEGG" id="phy:AJ81_10535"/>
<dbReference type="InterPro" id="IPR013324">
    <property type="entry name" value="RNA_pol_sigma_r3/r4-like"/>
</dbReference>
<keyword evidence="10" id="KW-1185">Reference proteome</keyword>
<dbReference type="InterPro" id="IPR000838">
    <property type="entry name" value="RNA_pol_sigma70_ECF_CS"/>
</dbReference>
<dbReference type="PATRIC" id="fig|1123384.7.peg.2113"/>
<dbReference type="SUPFAM" id="SSF88946">
    <property type="entry name" value="Sigma2 domain of RNA polymerase sigma factors"/>
    <property type="match status" value="1"/>
</dbReference>
<feature type="domain" description="RNA polymerase sigma factor 70 region 4 type 2" evidence="8">
    <location>
        <begin position="123"/>
        <end position="175"/>
    </location>
</feature>
<dbReference type="InterPro" id="IPR007627">
    <property type="entry name" value="RNA_pol_sigma70_r2"/>
</dbReference>
<name>A0A0X1KTI0_9THEM</name>
<dbReference type="NCBIfam" id="TIGR02937">
    <property type="entry name" value="sigma70-ECF"/>
    <property type="match status" value="1"/>
</dbReference>
<protein>
    <recommendedName>
        <fullName evidence="6">RNA polymerase sigma factor</fullName>
    </recommendedName>
</protein>
<dbReference type="GO" id="GO:0006352">
    <property type="term" value="P:DNA-templated transcription initiation"/>
    <property type="evidence" value="ECO:0007669"/>
    <property type="project" value="InterPro"/>
</dbReference>
<dbReference type="Pfam" id="PF08281">
    <property type="entry name" value="Sigma70_r4_2"/>
    <property type="match status" value="1"/>
</dbReference>
<dbReference type="AlphaFoldDB" id="A0A0X1KTI0"/>
<evidence type="ECO:0000313" key="10">
    <source>
        <dbReference type="Proteomes" id="UP000077469"/>
    </source>
</evidence>
<dbReference type="InterPro" id="IPR039425">
    <property type="entry name" value="RNA_pol_sigma-70-like"/>
</dbReference>
<evidence type="ECO:0000256" key="2">
    <source>
        <dbReference type="ARBA" id="ARBA00023015"/>
    </source>
</evidence>
<dbReference type="EMBL" id="CP007141">
    <property type="protein sequence ID" value="AJC74541.1"/>
    <property type="molecule type" value="Genomic_DNA"/>
</dbReference>
<evidence type="ECO:0000256" key="3">
    <source>
        <dbReference type="ARBA" id="ARBA00023082"/>
    </source>
</evidence>
<evidence type="ECO:0000259" key="7">
    <source>
        <dbReference type="Pfam" id="PF04542"/>
    </source>
</evidence>
<dbReference type="GO" id="GO:0016987">
    <property type="term" value="F:sigma factor activity"/>
    <property type="evidence" value="ECO:0007669"/>
    <property type="project" value="UniProtKB-KW"/>
</dbReference>
<organism evidence="9 10">
    <name type="scientific">Pseudothermotoga hypogea DSM 11164 = NBRC 106472</name>
    <dbReference type="NCBI Taxonomy" id="1123384"/>
    <lineage>
        <taxon>Bacteria</taxon>
        <taxon>Thermotogati</taxon>
        <taxon>Thermotogota</taxon>
        <taxon>Thermotogae</taxon>
        <taxon>Thermotogales</taxon>
        <taxon>Thermotogaceae</taxon>
        <taxon>Pseudothermotoga</taxon>
    </lineage>
</organism>
<dbReference type="RefSeq" id="WP_031502780.1">
    <property type="nucleotide sequence ID" value="NC_022795.1"/>
</dbReference>
<dbReference type="PANTHER" id="PTHR43133:SF51">
    <property type="entry name" value="RNA POLYMERASE SIGMA FACTOR"/>
    <property type="match status" value="1"/>
</dbReference>
<dbReference type="Gene3D" id="1.10.10.10">
    <property type="entry name" value="Winged helix-like DNA-binding domain superfamily/Winged helix DNA-binding domain"/>
    <property type="match status" value="1"/>
</dbReference>
<keyword evidence="5 6" id="KW-0804">Transcription</keyword>
<comment type="similarity">
    <text evidence="1 6">Belongs to the sigma-70 factor family. ECF subfamily.</text>
</comment>
<dbReference type="SUPFAM" id="SSF88659">
    <property type="entry name" value="Sigma3 and sigma4 domains of RNA polymerase sigma factors"/>
    <property type="match status" value="1"/>
</dbReference>
<dbReference type="Pfam" id="PF04542">
    <property type="entry name" value="Sigma70_r2"/>
    <property type="match status" value="1"/>
</dbReference>
<evidence type="ECO:0000256" key="1">
    <source>
        <dbReference type="ARBA" id="ARBA00010641"/>
    </source>
</evidence>
<keyword evidence="3 6" id="KW-0731">Sigma factor</keyword>
<dbReference type="PANTHER" id="PTHR43133">
    <property type="entry name" value="RNA POLYMERASE ECF-TYPE SIGMA FACTO"/>
    <property type="match status" value="1"/>
</dbReference>
<feature type="domain" description="RNA polymerase sigma-70 region 2" evidence="7">
    <location>
        <begin position="21"/>
        <end position="88"/>
    </location>
</feature>
<dbReference type="CDD" id="cd06171">
    <property type="entry name" value="Sigma70_r4"/>
    <property type="match status" value="1"/>
</dbReference>
<dbReference type="InterPro" id="IPR013325">
    <property type="entry name" value="RNA_pol_sigma_r2"/>
</dbReference>
<evidence type="ECO:0000313" key="9">
    <source>
        <dbReference type="EMBL" id="AJC74541.1"/>
    </source>
</evidence>
<dbReference type="PROSITE" id="PS01063">
    <property type="entry name" value="SIGMA70_ECF"/>
    <property type="match status" value="1"/>
</dbReference>
<gene>
    <name evidence="9" type="ORF">AJ81_10535</name>
</gene>
<keyword evidence="2 6" id="KW-0805">Transcription regulation</keyword>
<accession>A0A0X1KTI0</accession>
<evidence type="ECO:0000256" key="5">
    <source>
        <dbReference type="ARBA" id="ARBA00023163"/>
    </source>
</evidence>
<proteinExistence type="inferred from homology"/>
<reference evidence="9 10" key="1">
    <citation type="submission" date="2014-01" db="EMBL/GenBank/DDBJ databases">
        <title>Genome sequencing of Thermotog hypogea.</title>
        <authorList>
            <person name="Zhang X."/>
            <person name="Alvare G."/>
            <person name="Fristensky B."/>
            <person name="Chen L."/>
            <person name="Suen T."/>
            <person name="Chen Q."/>
            <person name="Ma K."/>
        </authorList>
    </citation>
    <scope>NUCLEOTIDE SEQUENCE [LARGE SCALE GENOMIC DNA]</scope>
    <source>
        <strain evidence="9 10">DSM 11164</strain>
    </source>
</reference>
<dbReference type="Gene3D" id="1.10.1740.10">
    <property type="match status" value="1"/>
</dbReference>
<evidence type="ECO:0000256" key="4">
    <source>
        <dbReference type="ARBA" id="ARBA00023125"/>
    </source>
</evidence>
<sequence>MRDEELVEGLRHGDERAFRILYREYAGKIGSIARSYLGSDDVDDVVQDVMLRIFKSIRKFKGDSKLSTWIYRIAVNVCKDYLAKYKRRSEILTDFTEDEEHPSQHPVSEIDTEETVTGELEYERIMDALEKLSPEDRLLIKLRDVDGLSYEEISKIVSKPIGSVKSSLHYARKRLKRLLEEARE</sequence>
<dbReference type="InterPro" id="IPR013249">
    <property type="entry name" value="RNA_pol_sigma70_r4_t2"/>
</dbReference>
<dbReference type="InterPro" id="IPR014284">
    <property type="entry name" value="RNA_pol_sigma-70_dom"/>
</dbReference>
<evidence type="ECO:0000256" key="6">
    <source>
        <dbReference type="RuleBase" id="RU000716"/>
    </source>
</evidence>
<dbReference type="InterPro" id="IPR036388">
    <property type="entry name" value="WH-like_DNA-bd_sf"/>
</dbReference>
<evidence type="ECO:0000259" key="8">
    <source>
        <dbReference type="Pfam" id="PF08281"/>
    </source>
</evidence>
<dbReference type="Proteomes" id="UP000077469">
    <property type="component" value="Chromosome"/>
</dbReference>
<dbReference type="GO" id="GO:0003677">
    <property type="term" value="F:DNA binding"/>
    <property type="evidence" value="ECO:0007669"/>
    <property type="project" value="UniProtKB-KW"/>
</dbReference>
<keyword evidence="4 6" id="KW-0238">DNA-binding</keyword>